<dbReference type="OrthoDB" id="3795970at2"/>
<dbReference type="EMBL" id="SJPV01000039">
    <property type="protein sequence ID" value="TWU26133.1"/>
    <property type="molecule type" value="Genomic_DNA"/>
</dbReference>
<sequence>MSQSLIQPSITIALMWFTTAAGLAEERSMIFPGTDWQEVSPEAEQIDPGRLQHAIDGLMEKVGTDGVTRMVVLRNGRIVWKGNDIDHRQGVWSCTKSFTSTALGLLIDDGKVQLKTHAAELLPTMANTYPDVTLRHFTTMTSGYRAIGDEPRGGYAHGPSSTPFLPGDKPLFLPPGSQFAYWDSAMNQFANALTKVAGEPLESLFKRRIADPIGMVREDWDWGDLGEVNGISINGGSGNSNKHIQITARQFARFGHLFLNRGNWDGKQLISDSWVLAATSAQVPASLPWGHPTSDIDGRGVYGFNWWTNGTKPDGTCKWPSAPLGTFAAAGYNNNKCFVIPEWQMVVVRLGLDGNVPDDVWNDFFERLATAVDLAPPKPSAP</sequence>
<dbReference type="PANTHER" id="PTHR43283:SF7">
    <property type="entry name" value="BETA-LACTAMASE-RELATED DOMAIN-CONTAINING PROTEIN"/>
    <property type="match status" value="1"/>
</dbReference>
<dbReference type="Gene3D" id="3.40.710.10">
    <property type="entry name" value="DD-peptidase/beta-lactamase superfamily"/>
    <property type="match status" value="1"/>
</dbReference>
<dbReference type="RefSeq" id="WP_146531683.1">
    <property type="nucleotide sequence ID" value="NZ_SJPV01000039.1"/>
</dbReference>
<gene>
    <name evidence="2" type="primary">ampH_2</name>
    <name evidence="2" type="ORF">Poly41_70580</name>
</gene>
<organism evidence="2 3">
    <name type="scientific">Novipirellula artificiosorum</name>
    <dbReference type="NCBI Taxonomy" id="2528016"/>
    <lineage>
        <taxon>Bacteria</taxon>
        <taxon>Pseudomonadati</taxon>
        <taxon>Planctomycetota</taxon>
        <taxon>Planctomycetia</taxon>
        <taxon>Pirellulales</taxon>
        <taxon>Pirellulaceae</taxon>
        <taxon>Novipirellula</taxon>
    </lineage>
</organism>
<keyword evidence="3" id="KW-1185">Reference proteome</keyword>
<keyword evidence="2" id="KW-0378">Hydrolase</keyword>
<dbReference type="InterPro" id="IPR050789">
    <property type="entry name" value="Diverse_Enzym_Activities"/>
</dbReference>
<evidence type="ECO:0000259" key="1">
    <source>
        <dbReference type="Pfam" id="PF00144"/>
    </source>
</evidence>
<keyword evidence="2" id="KW-0645">Protease</keyword>
<feature type="domain" description="Beta-lactamase-related" evidence="1">
    <location>
        <begin position="52"/>
        <end position="349"/>
    </location>
</feature>
<evidence type="ECO:0000313" key="3">
    <source>
        <dbReference type="Proteomes" id="UP000319143"/>
    </source>
</evidence>
<dbReference type="GO" id="GO:0004180">
    <property type="term" value="F:carboxypeptidase activity"/>
    <property type="evidence" value="ECO:0007669"/>
    <property type="project" value="UniProtKB-KW"/>
</dbReference>
<dbReference type="PANTHER" id="PTHR43283">
    <property type="entry name" value="BETA-LACTAMASE-RELATED"/>
    <property type="match status" value="1"/>
</dbReference>
<proteinExistence type="predicted"/>
<dbReference type="InterPro" id="IPR001466">
    <property type="entry name" value="Beta-lactam-related"/>
</dbReference>
<dbReference type="InterPro" id="IPR012338">
    <property type="entry name" value="Beta-lactam/transpept-like"/>
</dbReference>
<dbReference type="EC" id="3.4.-.-" evidence="2"/>
<protein>
    <submittedName>
        <fullName evidence="2">D-alanyl-D-alanine-carboxypeptidase/endopeptidase AmpH</fullName>
        <ecNumber evidence="2">3.4.-.-</ecNumber>
    </submittedName>
</protein>
<name>A0A5C6CMH2_9BACT</name>
<dbReference type="SUPFAM" id="SSF56601">
    <property type="entry name" value="beta-lactamase/transpeptidase-like"/>
    <property type="match status" value="1"/>
</dbReference>
<reference evidence="2 3" key="1">
    <citation type="submission" date="2019-02" db="EMBL/GenBank/DDBJ databases">
        <title>Deep-cultivation of Planctomycetes and their phenomic and genomic characterization uncovers novel biology.</title>
        <authorList>
            <person name="Wiegand S."/>
            <person name="Jogler M."/>
            <person name="Boedeker C."/>
            <person name="Pinto D."/>
            <person name="Vollmers J."/>
            <person name="Rivas-Marin E."/>
            <person name="Kohn T."/>
            <person name="Peeters S.H."/>
            <person name="Heuer A."/>
            <person name="Rast P."/>
            <person name="Oberbeckmann S."/>
            <person name="Bunk B."/>
            <person name="Jeske O."/>
            <person name="Meyerdierks A."/>
            <person name="Storesund J.E."/>
            <person name="Kallscheuer N."/>
            <person name="Luecker S."/>
            <person name="Lage O.M."/>
            <person name="Pohl T."/>
            <person name="Merkel B.J."/>
            <person name="Hornburger P."/>
            <person name="Mueller R.-W."/>
            <person name="Bruemmer F."/>
            <person name="Labrenz M."/>
            <person name="Spormann A.M."/>
            <person name="Op Den Camp H."/>
            <person name="Overmann J."/>
            <person name="Amann R."/>
            <person name="Jetten M.S.M."/>
            <person name="Mascher T."/>
            <person name="Medema M.H."/>
            <person name="Devos D.P."/>
            <person name="Kaster A.-K."/>
            <person name="Ovreas L."/>
            <person name="Rohde M."/>
            <person name="Galperin M.Y."/>
            <person name="Jogler C."/>
        </authorList>
    </citation>
    <scope>NUCLEOTIDE SEQUENCE [LARGE SCALE GENOMIC DNA]</scope>
    <source>
        <strain evidence="2 3">Poly41</strain>
    </source>
</reference>
<evidence type="ECO:0000313" key="2">
    <source>
        <dbReference type="EMBL" id="TWU26133.1"/>
    </source>
</evidence>
<comment type="caution">
    <text evidence="2">The sequence shown here is derived from an EMBL/GenBank/DDBJ whole genome shotgun (WGS) entry which is preliminary data.</text>
</comment>
<accession>A0A5C6CMH2</accession>
<keyword evidence="2" id="KW-0121">Carboxypeptidase</keyword>
<dbReference type="Proteomes" id="UP000319143">
    <property type="component" value="Unassembled WGS sequence"/>
</dbReference>
<dbReference type="AlphaFoldDB" id="A0A5C6CMH2"/>
<dbReference type="Pfam" id="PF00144">
    <property type="entry name" value="Beta-lactamase"/>
    <property type="match status" value="1"/>
</dbReference>